<keyword evidence="3" id="KW-1185">Reference proteome</keyword>
<proteinExistence type="predicted"/>
<keyword evidence="1" id="KW-0472">Membrane</keyword>
<keyword evidence="1" id="KW-0812">Transmembrane</keyword>
<reference evidence="2 3" key="1">
    <citation type="submission" date="2019-02" db="EMBL/GenBank/DDBJ databases">
        <title>Aquabacterium sp. strain KMB7.</title>
        <authorList>
            <person name="Chen W.-M."/>
        </authorList>
    </citation>
    <scope>NUCLEOTIDE SEQUENCE [LARGE SCALE GENOMIC DNA]</scope>
    <source>
        <strain evidence="2 3">KMB7</strain>
    </source>
</reference>
<gene>
    <name evidence="2" type="ORF">EYS42_16995</name>
</gene>
<organism evidence="2 3">
    <name type="scientific">Aquabacterium lacunae</name>
    <dbReference type="NCBI Taxonomy" id="2528630"/>
    <lineage>
        <taxon>Bacteria</taxon>
        <taxon>Pseudomonadati</taxon>
        <taxon>Pseudomonadota</taxon>
        <taxon>Betaproteobacteria</taxon>
        <taxon>Burkholderiales</taxon>
        <taxon>Aquabacterium</taxon>
    </lineage>
</organism>
<evidence type="ECO:0000313" key="3">
    <source>
        <dbReference type="Proteomes" id="UP000292120"/>
    </source>
</evidence>
<dbReference type="AlphaFoldDB" id="A0A4Q9GUB3"/>
<evidence type="ECO:0000256" key="1">
    <source>
        <dbReference type="SAM" id="Phobius"/>
    </source>
</evidence>
<feature type="transmembrane region" description="Helical" evidence="1">
    <location>
        <begin position="15"/>
        <end position="31"/>
    </location>
</feature>
<evidence type="ECO:0000313" key="2">
    <source>
        <dbReference type="EMBL" id="TBO27047.1"/>
    </source>
</evidence>
<dbReference type="RefSeq" id="WP_130969395.1">
    <property type="nucleotide sequence ID" value="NZ_SIXI01000060.1"/>
</dbReference>
<name>A0A4Q9GUB3_9BURK</name>
<protein>
    <submittedName>
        <fullName evidence="2">Uncharacterized protein</fullName>
    </submittedName>
</protein>
<comment type="caution">
    <text evidence="2">The sequence shown here is derived from an EMBL/GenBank/DDBJ whole genome shotgun (WGS) entry which is preliminary data.</text>
</comment>
<keyword evidence="1" id="KW-1133">Transmembrane helix</keyword>
<dbReference type="EMBL" id="SIXI01000060">
    <property type="protein sequence ID" value="TBO27047.1"/>
    <property type="molecule type" value="Genomic_DNA"/>
</dbReference>
<sequence>MPLSTKDGQAPANKAHGFAIFMGLVGALQSLRSFRRRLPWALGHCLAGLWKHYSGVFCSIARPAPLIMREWFGWLRLLPG</sequence>
<dbReference type="Proteomes" id="UP000292120">
    <property type="component" value="Unassembled WGS sequence"/>
</dbReference>
<accession>A0A4Q9GUB3</accession>